<dbReference type="GO" id="GO:0048170">
    <property type="term" value="P:positive regulation of long-term neuronal synaptic plasticity"/>
    <property type="evidence" value="ECO:0007669"/>
    <property type="project" value="TreeGrafter"/>
</dbReference>
<feature type="region of interest" description="Disordered" evidence="2">
    <location>
        <begin position="466"/>
        <end position="493"/>
    </location>
</feature>
<dbReference type="PANTHER" id="PTHR10603:SF7">
    <property type="entry name" value="FRAGILE X MESSENGER RIBONUCLEOPROTEIN 1 HOMOLOG"/>
    <property type="match status" value="1"/>
</dbReference>
<dbReference type="GO" id="GO:0005634">
    <property type="term" value="C:nucleus"/>
    <property type="evidence" value="ECO:0007669"/>
    <property type="project" value="TreeGrafter"/>
</dbReference>
<dbReference type="GO" id="GO:0099577">
    <property type="term" value="P:regulation of translation at presynapse, modulating synaptic transmission"/>
    <property type="evidence" value="ECO:0007669"/>
    <property type="project" value="TreeGrafter"/>
</dbReference>
<dbReference type="GO" id="GO:0098793">
    <property type="term" value="C:presynapse"/>
    <property type="evidence" value="ECO:0007669"/>
    <property type="project" value="GOC"/>
</dbReference>
<dbReference type="GO" id="GO:0043488">
    <property type="term" value="P:regulation of mRNA stability"/>
    <property type="evidence" value="ECO:0007669"/>
    <property type="project" value="TreeGrafter"/>
</dbReference>
<accession>E4WU63</accession>
<feature type="region of interest" description="Disordered" evidence="2">
    <location>
        <begin position="333"/>
        <end position="367"/>
    </location>
</feature>
<dbReference type="Gene3D" id="2.30.30.140">
    <property type="match status" value="1"/>
</dbReference>
<feature type="region of interest" description="Disordered" evidence="2">
    <location>
        <begin position="277"/>
        <end position="317"/>
    </location>
</feature>
<feature type="compositionally biased region" description="Polar residues" evidence="2">
    <location>
        <begin position="307"/>
        <end position="317"/>
    </location>
</feature>
<reference evidence="4" key="1">
    <citation type="journal article" date="2010" name="Science">
        <title>Plasticity of animal genome architecture unmasked by rapid evolution of a pelagic tunicate.</title>
        <authorList>
            <person name="Denoeud F."/>
            <person name="Henriet S."/>
            <person name="Mungpakdee S."/>
            <person name="Aury J.M."/>
            <person name="Da Silva C."/>
            <person name="Brinkmann H."/>
            <person name="Mikhaleva J."/>
            <person name="Olsen L.C."/>
            <person name="Jubin C."/>
            <person name="Canestro C."/>
            <person name="Bouquet J.M."/>
            <person name="Danks G."/>
            <person name="Poulain J."/>
            <person name="Campsteijn C."/>
            <person name="Adamski M."/>
            <person name="Cross I."/>
            <person name="Yadetie F."/>
            <person name="Muffato M."/>
            <person name="Louis A."/>
            <person name="Butcher S."/>
            <person name="Tsagkogeorga G."/>
            <person name="Konrad A."/>
            <person name="Singh S."/>
            <person name="Jensen M.F."/>
            <person name="Cong E.H."/>
            <person name="Eikeseth-Otteraa H."/>
            <person name="Noel B."/>
            <person name="Anthouard V."/>
            <person name="Porcel B.M."/>
            <person name="Kachouri-Lafond R."/>
            <person name="Nishino A."/>
            <person name="Ugolini M."/>
            <person name="Chourrout P."/>
            <person name="Nishida H."/>
            <person name="Aasland R."/>
            <person name="Huzurbazar S."/>
            <person name="Westhof E."/>
            <person name="Delsuc F."/>
            <person name="Lehrach H."/>
            <person name="Reinhardt R."/>
            <person name="Weissenbach J."/>
            <person name="Roy S.W."/>
            <person name="Artiguenave F."/>
            <person name="Postlethwait J.H."/>
            <person name="Manak J.R."/>
            <person name="Thompson E.M."/>
            <person name="Jaillon O."/>
            <person name="Du Pasquier L."/>
            <person name="Boudinot P."/>
            <person name="Liberles D.A."/>
            <person name="Volff J.N."/>
            <person name="Philippe H."/>
            <person name="Lenhard B."/>
            <person name="Roest Crollius H."/>
            <person name="Wincker P."/>
            <person name="Chourrout D."/>
        </authorList>
    </citation>
    <scope>NUCLEOTIDE SEQUENCE [LARGE SCALE GENOMIC DNA]</scope>
</reference>
<dbReference type="PROSITE" id="PS51641">
    <property type="entry name" value="AGENET_LIKE"/>
    <property type="match status" value="1"/>
</dbReference>
<name>E4WU63_OIKDI</name>
<dbReference type="Gene3D" id="3.30.1370.10">
    <property type="entry name" value="K Homology domain, type 1"/>
    <property type="match status" value="2"/>
</dbReference>
<organism evidence="4">
    <name type="scientific">Oikopleura dioica</name>
    <name type="common">Tunicate</name>
    <dbReference type="NCBI Taxonomy" id="34765"/>
    <lineage>
        <taxon>Eukaryota</taxon>
        <taxon>Metazoa</taxon>
        <taxon>Chordata</taxon>
        <taxon>Tunicata</taxon>
        <taxon>Appendicularia</taxon>
        <taxon>Copelata</taxon>
        <taxon>Oikopleuridae</taxon>
        <taxon>Oikopleura</taxon>
    </lineage>
</organism>
<dbReference type="InterPro" id="IPR004087">
    <property type="entry name" value="KH_dom"/>
</dbReference>
<dbReference type="GO" id="GO:0045182">
    <property type="term" value="F:translation regulator activity"/>
    <property type="evidence" value="ECO:0007669"/>
    <property type="project" value="TreeGrafter"/>
</dbReference>
<dbReference type="SMART" id="SM00322">
    <property type="entry name" value="KH"/>
    <property type="match status" value="1"/>
</dbReference>
<proteinExistence type="predicted"/>
<dbReference type="GO" id="GO:0003730">
    <property type="term" value="F:mRNA 3'-UTR binding"/>
    <property type="evidence" value="ECO:0007669"/>
    <property type="project" value="TreeGrafter"/>
</dbReference>
<feature type="domain" description="Agenet-like" evidence="3">
    <location>
        <begin position="33"/>
        <end position="86"/>
    </location>
</feature>
<dbReference type="GO" id="GO:0048513">
    <property type="term" value="P:animal organ development"/>
    <property type="evidence" value="ECO:0007669"/>
    <property type="project" value="TreeGrafter"/>
</dbReference>
<dbReference type="InterPro" id="IPR036612">
    <property type="entry name" value="KH_dom_type_1_sf"/>
</dbReference>
<evidence type="ECO:0000313" key="5">
    <source>
        <dbReference type="Proteomes" id="UP000001307"/>
    </source>
</evidence>
<dbReference type="OrthoDB" id="10481292at2759"/>
<protein>
    <recommendedName>
        <fullName evidence="3">Agenet-like domain-containing protein</fullName>
    </recommendedName>
</protein>
<dbReference type="PROSITE" id="PS50084">
    <property type="entry name" value="KH_TYPE_1"/>
    <property type="match status" value="1"/>
</dbReference>
<dbReference type="Proteomes" id="UP000001307">
    <property type="component" value="Unassembled WGS sequence"/>
</dbReference>
<dbReference type="GO" id="GO:0051028">
    <property type="term" value="P:mRNA transport"/>
    <property type="evidence" value="ECO:0007669"/>
    <property type="project" value="TreeGrafter"/>
</dbReference>
<dbReference type="InParanoid" id="E4WU63"/>
<dbReference type="GO" id="GO:0010494">
    <property type="term" value="C:cytoplasmic stress granule"/>
    <property type="evidence" value="ECO:0007669"/>
    <property type="project" value="TreeGrafter"/>
</dbReference>
<dbReference type="InterPro" id="IPR040148">
    <property type="entry name" value="FMR1"/>
</dbReference>
<dbReference type="Pfam" id="PF00013">
    <property type="entry name" value="KH_1"/>
    <property type="match status" value="1"/>
</dbReference>
<dbReference type="InterPro" id="IPR004088">
    <property type="entry name" value="KH_dom_type_1"/>
</dbReference>
<keyword evidence="5" id="KW-1185">Reference proteome</keyword>
<dbReference type="PANTHER" id="PTHR10603">
    <property type="entry name" value="FRAGILE X MENTAL RETARDATION SYNDROME-RELATED PROTEIN"/>
    <property type="match status" value="1"/>
</dbReference>
<dbReference type="AlphaFoldDB" id="E4WU63"/>
<sequence length="493" mass="56148">MDSCIALPQNVFKTKIGNINEKKKSQRILEEGDEVEVFWRNQLDHELIWYPGKISSINWDEYFVVDFCVNGKIETDVFEKKYIRLISREIIREVLQVRPELWKAVLGPKNLNILRVRAINGVTKISIHPEKFQLLISAKTESVAKMARKILDINEKVYIVPKYLISRIIGQKGKQIQEIIDNSKISKVRFPNDEESSEILQARGISSVWEKSVIIFIGCQNSLERAELLMDYLVASLEETDQFSEEPEKTNEKVLKRKENSELKLATIQEKNQLVTSGYSTDSSITSTTKRRRGCRGGRKNRRKSSSISDNAYSGLSESDAGVYSELSFSDMEISENPEASPKSRKSLESLAEIQSRGNSPVISPDEYELLTPDEPECATPESGSISLEGSDFTALSEFDSFEGLDMDWADDDAQGDTPIFSEGDDIFEYAAPKHEPEPINYRQALVKNLSIDERLKNLECEIKEEKKKKMRGTRGGKKVRKRNLKKKNENPV</sequence>
<dbReference type="GO" id="GO:0043005">
    <property type="term" value="C:neuron projection"/>
    <property type="evidence" value="ECO:0007669"/>
    <property type="project" value="TreeGrafter"/>
</dbReference>
<dbReference type="InterPro" id="IPR041560">
    <property type="entry name" value="Tudor_FRM1"/>
</dbReference>
<evidence type="ECO:0000256" key="2">
    <source>
        <dbReference type="SAM" id="MobiDB-lite"/>
    </source>
</evidence>
<dbReference type="EMBL" id="FN653016">
    <property type="protein sequence ID" value="CBY06943.1"/>
    <property type="molecule type" value="Genomic_DNA"/>
</dbReference>
<feature type="compositionally biased region" description="Basic residues" evidence="2">
    <location>
        <begin position="469"/>
        <end position="486"/>
    </location>
</feature>
<evidence type="ECO:0000313" key="4">
    <source>
        <dbReference type="EMBL" id="CBY06943.1"/>
    </source>
</evidence>
<gene>
    <name evidence="4" type="ORF">GSOID_T00006018001</name>
</gene>
<feature type="compositionally biased region" description="Basic residues" evidence="2">
    <location>
        <begin position="289"/>
        <end position="305"/>
    </location>
</feature>
<evidence type="ECO:0000259" key="3">
    <source>
        <dbReference type="PROSITE" id="PS51641"/>
    </source>
</evidence>
<dbReference type="SUPFAM" id="SSF54791">
    <property type="entry name" value="Eukaryotic type KH-domain (KH-domain type I)"/>
    <property type="match status" value="1"/>
</dbReference>
<dbReference type="GO" id="GO:0045727">
    <property type="term" value="P:positive regulation of translation"/>
    <property type="evidence" value="ECO:0007669"/>
    <property type="project" value="TreeGrafter"/>
</dbReference>
<evidence type="ECO:0000256" key="1">
    <source>
        <dbReference type="PROSITE-ProRule" id="PRU00117"/>
    </source>
</evidence>
<keyword evidence="1" id="KW-0694">RNA-binding</keyword>